<proteinExistence type="predicted"/>
<protein>
    <recommendedName>
        <fullName evidence="3">Mycothiol-dependent maleylpyruvate isomerase metal-binding domain-containing protein</fullName>
    </recommendedName>
</protein>
<accession>A0A1E7JL72</accession>
<dbReference type="EMBL" id="LJGT01000040">
    <property type="protein sequence ID" value="OEU88397.1"/>
    <property type="molecule type" value="Genomic_DNA"/>
</dbReference>
<dbReference type="OrthoDB" id="4453346at2"/>
<organism evidence="1 2">
    <name type="scientific">Streptomyces abyssalis</name>
    <dbReference type="NCBI Taxonomy" id="933944"/>
    <lineage>
        <taxon>Bacteria</taxon>
        <taxon>Bacillati</taxon>
        <taxon>Actinomycetota</taxon>
        <taxon>Actinomycetes</taxon>
        <taxon>Kitasatosporales</taxon>
        <taxon>Streptomycetaceae</taxon>
        <taxon>Streptomyces</taxon>
    </lineage>
</organism>
<evidence type="ECO:0000313" key="2">
    <source>
        <dbReference type="Proteomes" id="UP000176087"/>
    </source>
</evidence>
<dbReference type="PATRIC" id="fig|933944.5.peg.2056"/>
<sequence length="228" mass="24666">MPDDDARDPAPVVTVTADDVRTAVRLAVAALSTGTGADWSVKAGSLEWDCWETVEHLNDDLFGYAAQLTPDNPPLTDSIPFGFTRRQPDGPANVVFADRDAGPEGLLRVMEACGSLLTAMVRTAPAELRAWHPYGVSDSAGFAAMGVVETLVHVHDVAQGIGVPWEPPEDLCRRVLVRLFPDVRVDAAPWPALLWATGRTDLPGHPRRTEWRWYGEPAPEEARAPAAG</sequence>
<dbReference type="RefSeq" id="WP_070012167.1">
    <property type="nucleotide sequence ID" value="NZ_LJGS01000042.1"/>
</dbReference>
<dbReference type="STRING" id="933944.AN215_20130"/>
<dbReference type="Proteomes" id="UP000176087">
    <property type="component" value="Unassembled WGS sequence"/>
</dbReference>
<keyword evidence="2" id="KW-1185">Reference proteome</keyword>
<dbReference type="AlphaFoldDB" id="A0A1E7JL72"/>
<reference evidence="1 2" key="1">
    <citation type="journal article" date="2016" name="Front. Microbiol.">
        <title>Comparative Genomics Analysis of Streptomyces Species Reveals Their Adaptation to the Marine Environment and Their Diversity at the Genomic Level.</title>
        <authorList>
            <person name="Tian X."/>
            <person name="Zhang Z."/>
            <person name="Yang T."/>
            <person name="Chen M."/>
            <person name="Li J."/>
            <person name="Chen F."/>
            <person name="Yang J."/>
            <person name="Li W."/>
            <person name="Zhang B."/>
            <person name="Zhang Z."/>
            <person name="Wu J."/>
            <person name="Zhang C."/>
            <person name="Long L."/>
            <person name="Xiao J."/>
        </authorList>
    </citation>
    <scope>NUCLEOTIDE SEQUENCE [LARGE SCALE GENOMIC DNA]</scope>
    <source>
        <strain evidence="1 2">SCSIO 10390</strain>
    </source>
</reference>
<evidence type="ECO:0008006" key="3">
    <source>
        <dbReference type="Google" id="ProtNLM"/>
    </source>
</evidence>
<comment type="caution">
    <text evidence="1">The sequence shown here is derived from an EMBL/GenBank/DDBJ whole genome shotgun (WGS) entry which is preliminary data.</text>
</comment>
<evidence type="ECO:0000313" key="1">
    <source>
        <dbReference type="EMBL" id="OEU88397.1"/>
    </source>
</evidence>
<name>A0A1E7JL72_9ACTN</name>
<gene>
    <name evidence="1" type="ORF">AN215_20130</name>
</gene>